<reference evidence="3" key="1">
    <citation type="journal article" date="2014" name="Science">
        <title>Ancient hybridizations among the ancestral genomes of bread wheat.</title>
        <authorList>
            <consortium name="International Wheat Genome Sequencing Consortium,"/>
            <person name="Marcussen T."/>
            <person name="Sandve S.R."/>
            <person name="Heier L."/>
            <person name="Spannagl M."/>
            <person name="Pfeifer M."/>
            <person name="Jakobsen K.S."/>
            <person name="Wulff B.B."/>
            <person name="Steuernagel B."/>
            <person name="Mayer K.F."/>
            <person name="Olsen O.A."/>
        </authorList>
    </citation>
    <scope>NUCLEOTIDE SEQUENCE [LARGE SCALE GENOMIC DNA]</scope>
    <source>
        <strain evidence="3">cv. AL8/78</strain>
    </source>
</reference>
<feature type="chain" id="PRO_5019500514" evidence="1">
    <location>
        <begin position="26"/>
        <end position="115"/>
    </location>
</feature>
<keyword evidence="3" id="KW-1185">Reference proteome</keyword>
<evidence type="ECO:0000313" key="3">
    <source>
        <dbReference type="Proteomes" id="UP000015105"/>
    </source>
</evidence>
<reference evidence="3" key="2">
    <citation type="journal article" date="2017" name="Nat. Plants">
        <title>The Aegilops tauschii genome reveals multiple impacts of transposons.</title>
        <authorList>
            <person name="Zhao G."/>
            <person name="Zou C."/>
            <person name="Li K."/>
            <person name="Wang K."/>
            <person name="Li T."/>
            <person name="Gao L."/>
            <person name="Zhang X."/>
            <person name="Wang H."/>
            <person name="Yang Z."/>
            <person name="Liu X."/>
            <person name="Jiang W."/>
            <person name="Mao L."/>
            <person name="Kong X."/>
            <person name="Jiao Y."/>
            <person name="Jia J."/>
        </authorList>
    </citation>
    <scope>NUCLEOTIDE SEQUENCE [LARGE SCALE GENOMIC DNA]</scope>
    <source>
        <strain evidence="3">cv. AL8/78</strain>
    </source>
</reference>
<reference evidence="2" key="4">
    <citation type="submission" date="2019-03" db="UniProtKB">
        <authorList>
            <consortium name="EnsemblPlants"/>
        </authorList>
    </citation>
    <scope>IDENTIFICATION</scope>
</reference>
<sequence length="115" mass="13167">MDKYMTLPVLFSLLLLVCLATTTQCQITEGMHNDKINFPHGLCVHRENNYYCCLVTSMCYYPQELCVRMCQSALLSKLNFCSNKQYVIGKPYICKGRSLKKTLNSSSKSENDPHL</sequence>
<dbReference type="Gramene" id="AET6Gv20997300.4">
    <property type="protein sequence ID" value="AET6Gv20997300.4"/>
    <property type="gene ID" value="AET6Gv20997300"/>
</dbReference>
<reference evidence="2" key="3">
    <citation type="journal article" date="2017" name="Nature">
        <title>Genome sequence of the progenitor of the wheat D genome Aegilops tauschii.</title>
        <authorList>
            <person name="Luo M.C."/>
            <person name="Gu Y.Q."/>
            <person name="Puiu D."/>
            <person name="Wang H."/>
            <person name="Twardziok S.O."/>
            <person name="Deal K.R."/>
            <person name="Huo N."/>
            <person name="Zhu T."/>
            <person name="Wang L."/>
            <person name="Wang Y."/>
            <person name="McGuire P.E."/>
            <person name="Liu S."/>
            <person name="Long H."/>
            <person name="Ramasamy R.K."/>
            <person name="Rodriguez J.C."/>
            <person name="Van S.L."/>
            <person name="Yuan L."/>
            <person name="Wang Z."/>
            <person name="Xia Z."/>
            <person name="Xiao L."/>
            <person name="Anderson O.D."/>
            <person name="Ouyang S."/>
            <person name="Liang Y."/>
            <person name="Zimin A.V."/>
            <person name="Pertea G."/>
            <person name="Qi P."/>
            <person name="Bennetzen J.L."/>
            <person name="Dai X."/>
            <person name="Dawson M.W."/>
            <person name="Muller H.G."/>
            <person name="Kugler K."/>
            <person name="Rivarola-Duarte L."/>
            <person name="Spannagl M."/>
            <person name="Mayer K.F.X."/>
            <person name="Lu F.H."/>
            <person name="Bevan M.W."/>
            <person name="Leroy P."/>
            <person name="Li P."/>
            <person name="You F.M."/>
            <person name="Sun Q."/>
            <person name="Liu Z."/>
            <person name="Lyons E."/>
            <person name="Wicker T."/>
            <person name="Salzberg S.L."/>
            <person name="Devos K.M."/>
            <person name="Dvorak J."/>
        </authorList>
    </citation>
    <scope>NUCLEOTIDE SEQUENCE [LARGE SCALE GENOMIC DNA]</scope>
    <source>
        <strain evidence="2">cv. AL8/78</strain>
    </source>
</reference>
<evidence type="ECO:0000256" key="1">
    <source>
        <dbReference type="SAM" id="SignalP"/>
    </source>
</evidence>
<organism evidence="2 3">
    <name type="scientific">Aegilops tauschii subsp. strangulata</name>
    <name type="common">Goatgrass</name>
    <dbReference type="NCBI Taxonomy" id="200361"/>
    <lineage>
        <taxon>Eukaryota</taxon>
        <taxon>Viridiplantae</taxon>
        <taxon>Streptophyta</taxon>
        <taxon>Embryophyta</taxon>
        <taxon>Tracheophyta</taxon>
        <taxon>Spermatophyta</taxon>
        <taxon>Magnoliopsida</taxon>
        <taxon>Liliopsida</taxon>
        <taxon>Poales</taxon>
        <taxon>Poaceae</taxon>
        <taxon>BOP clade</taxon>
        <taxon>Pooideae</taxon>
        <taxon>Triticodae</taxon>
        <taxon>Triticeae</taxon>
        <taxon>Triticinae</taxon>
        <taxon>Aegilops</taxon>
    </lineage>
</organism>
<protein>
    <submittedName>
        <fullName evidence="2">Uncharacterized protein</fullName>
    </submittedName>
</protein>
<dbReference type="AlphaFoldDB" id="A0A453Q719"/>
<name>A0A453Q719_AEGTS</name>
<dbReference type="Proteomes" id="UP000015105">
    <property type="component" value="Chromosome 6D"/>
</dbReference>
<keyword evidence="1" id="KW-0732">Signal</keyword>
<evidence type="ECO:0000313" key="2">
    <source>
        <dbReference type="EnsemblPlants" id="AET6Gv20997300.4"/>
    </source>
</evidence>
<feature type="signal peptide" evidence="1">
    <location>
        <begin position="1"/>
        <end position="25"/>
    </location>
</feature>
<dbReference type="EnsemblPlants" id="AET6Gv20997300.4">
    <property type="protein sequence ID" value="AET6Gv20997300.4"/>
    <property type="gene ID" value="AET6Gv20997300"/>
</dbReference>
<reference evidence="2" key="5">
    <citation type="journal article" date="2021" name="G3 (Bethesda)">
        <title>Aegilops tauschii genome assembly Aet v5.0 features greater sequence contiguity and improved annotation.</title>
        <authorList>
            <person name="Wang L."/>
            <person name="Zhu T."/>
            <person name="Rodriguez J.C."/>
            <person name="Deal K.R."/>
            <person name="Dubcovsky J."/>
            <person name="McGuire P.E."/>
            <person name="Lux T."/>
            <person name="Spannagl M."/>
            <person name="Mayer K.F.X."/>
            <person name="Baldrich P."/>
            <person name="Meyers B.C."/>
            <person name="Huo N."/>
            <person name="Gu Y.Q."/>
            <person name="Zhou H."/>
            <person name="Devos K.M."/>
            <person name="Bennetzen J.L."/>
            <person name="Unver T."/>
            <person name="Budak H."/>
            <person name="Gulick P.J."/>
            <person name="Galiba G."/>
            <person name="Kalapos B."/>
            <person name="Nelson D.R."/>
            <person name="Li P."/>
            <person name="You F.M."/>
            <person name="Luo M.C."/>
            <person name="Dvorak J."/>
        </authorList>
    </citation>
    <scope>NUCLEOTIDE SEQUENCE [LARGE SCALE GENOMIC DNA]</scope>
    <source>
        <strain evidence="2">cv. AL8/78</strain>
    </source>
</reference>
<accession>A0A453Q719</accession>
<proteinExistence type="predicted"/>